<feature type="transmembrane region" description="Helical" evidence="1">
    <location>
        <begin position="21"/>
        <end position="44"/>
    </location>
</feature>
<dbReference type="AlphaFoldDB" id="A0A432WXR7"/>
<accession>A0A432WXR7</accession>
<dbReference type="Proteomes" id="UP000286934">
    <property type="component" value="Unassembled WGS sequence"/>
</dbReference>
<feature type="transmembrane region" description="Helical" evidence="1">
    <location>
        <begin position="134"/>
        <end position="154"/>
    </location>
</feature>
<protein>
    <submittedName>
        <fullName evidence="2">Uncharacterized protein</fullName>
    </submittedName>
</protein>
<proteinExistence type="predicted"/>
<evidence type="ECO:0000313" key="3">
    <source>
        <dbReference type="Proteomes" id="UP000286934"/>
    </source>
</evidence>
<gene>
    <name evidence="2" type="ORF">CWE13_02710</name>
</gene>
<comment type="caution">
    <text evidence="2">The sequence shown here is derived from an EMBL/GenBank/DDBJ whole genome shotgun (WGS) entry which is preliminary data.</text>
</comment>
<keyword evidence="1" id="KW-0812">Transmembrane</keyword>
<name>A0A432WXR7_9GAMM</name>
<reference evidence="3" key="1">
    <citation type="journal article" date="2018" name="Front. Microbiol.">
        <title>Genome-Based Analysis Reveals the Taxonomy and Diversity of the Family Idiomarinaceae.</title>
        <authorList>
            <person name="Liu Y."/>
            <person name="Lai Q."/>
            <person name="Shao Z."/>
        </authorList>
    </citation>
    <scope>NUCLEOTIDE SEQUENCE [LARGE SCALE GENOMIC DNA]</scope>
    <source>
        <strain evidence="3">AIS</strain>
    </source>
</reference>
<evidence type="ECO:0000256" key="1">
    <source>
        <dbReference type="SAM" id="Phobius"/>
    </source>
</evidence>
<feature type="transmembrane region" description="Helical" evidence="1">
    <location>
        <begin position="102"/>
        <end position="122"/>
    </location>
</feature>
<organism evidence="2 3">
    <name type="scientific">Aliidiomarina shirensis</name>
    <dbReference type="NCBI Taxonomy" id="1048642"/>
    <lineage>
        <taxon>Bacteria</taxon>
        <taxon>Pseudomonadati</taxon>
        <taxon>Pseudomonadota</taxon>
        <taxon>Gammaproteobacteria</taxon>
        <taxon>Alteromonadales</taxon>
        <taxon>Idiomarinaceae</taxon>
        <taxon>Aliidiomarina</taxon>
    </lineage>
</organism>
<keyword evidence="1" id="KW-1133">Transmembrane helix</keyword>
<sequence>MKDQANNPYHAWTPDRQVKALTRLALSIFVAAFGVFITFVSNWFELPSFFIFVSFVGVFVSITVAPIIFFSSGILSSENPNRLPTFTDEFCRHVIHQAYRAVAWGLMLLALFVFLLADVLLSTLSTVSVSVGQIGGLFAISGTLIWAITVMRLVNDEEQDE</sequence>
<dbReference type="OrthoDB" id="6400364at2"/>
<dbReference type="EMBL" id="PIPP01000001">
    <property type="protein sequence ID" value="RUO38574.1"/>
    <property type="molecule type" value="Genomic_DNA"/>
</dbReference>
<keyword evidence="1" id="KW-0472">Membrane</keyword>
<keyword evidence="3" id="KW-1185">Reference proteome</keyword>
<evidence type="ECO:0000313" key="2">
    <source>
        <dbReference type="EMBL" id="RUO38574.1"/>
    </source>
</evidence>
<feature type="transmembrane region" description="Helical" evidence="1">
    <location>
        <begin position="50"/>
        <end position="75"/>
    </location>
</feature>
<dbReference type="RefSeq" id="WP_126805790.1">
    <property type="nucleotide sequence ID" value="NZ_PIPP01000001.1"/>
</dbReference>